<gene>
    <name evidence="6" type="ORF">DID88_006874</name>
</gene>
<evidence type="ECO:0008006" key="8">
    <source>
        <dbReference type="Google" id="ProtNLM"/>
    </source>
</evidence>
<evidence type="ECO:0000256" key="4">
    <source>
        <dbReference type="ARBA" id="ARBA00022679"/>
    </source>
</evidence>
<dbReference type="PANTHER" id="PTHR11825:SF69">
    <property type="entry name" value="BRANCHED-CHAIN-AMINO-ACID AMINOTRANSFERASE"/>
    <property type="match status" value="1"/>
</dbReference>
<keyword evidence="3" id="KW-0032">Aminotransferase</keyword>
<dbReference type="InterPro" id="IPR043132">
    <property type="entry name" value="BCAT-like_C"/>
</dbReference>
<dbReference type="Proteomes" id="UP000249056">
    <property type="component" value="Unassembled WGS sequence"/>
</dbReference>
<dbReference type="SUPFAM" id="SSF56752">
    <property type="entry name" value="D-aminoacid aminotransferase-like PLP-dependent enzymes"/>
    <property type="match status" value="1"/>
</dbReference>
<dbReference type="InterPro" id="IPR005786">
    <property type="entry name" value="B_amino_transII"/>
</dbReference>
<keyword evidence="4" id="KW-0808">Transferase</keyword>
<dbReference type="AlphaFoldDB" id="A0A395IGB1"/>
<accession>A0A395IGB1</accession>
<comment type="cofactor">
    <cofactor evidence="1">
        <name>pyridoxal 5'-phosphate</name>
        <dbReference type="ChEBI" id="CHEBI:597326"/>
    </cofactor>
</comment>
<evidence type="ECO:0000313" key="6">
    <source>
        <dbReference type="EMBL" id="RAL59385.1"/>
    </source>
</evidence>
<dbReference type="PANTHER" id="PTHR11825">
    <property type="entry name" value="SUBGROUP IIII AMINOTRANSFERASE"/>
    <property type="match status" value="1"/>
</dbReference>
<organism evidence="6 7">
    <name type="scientific">Monilinia fructigena</name>
    <dbReference type="NCBI Taxonomy" id="38457"/>
    <lineage>
        <taxon>Eukaryota</taxon>
        <taxon>Fungi</taxon>
        <taxon>Dikarya</taxon>
        <taxon>Ascomycota</taxon>
        <taxon>Pezizomycotina</taxon>
        <taxon>Leotiomycetes</taxon>
        <taxon>Helotiales</taxon>
        <taxon>Sclerotiniaceae</taxon>
        <taxon>Monilinia</taxon>
    </lineage>
</organism>
<dbReference type="GO" id="GO:0009098">
    <property type="term" value="P:L-leucine biosynthetic process"/>
    <property type="evidence" value="ECO:0007669"/>
    <property type="project" value="TreeGrafter"/>
</dbReference>
<evidence type="ECO:0000256" key="3">
    <source>
        <dbReference type="ARBA" id="ARBA00022576"/>
    </source>
</evidence>
<comment type="caution">
    <text evidence="6">The sequence shown here is derived from an EMBL/GenBank/DDBJ whole genome shotgun (WGS) entry which is preliminary data.</text>
</comment>
<dbReference type="Gene3D" id="3.30.470.10">
    <property type="match status" value="1"/>
</dbReference>
<proteinExistence type="inferred from homology"/>
<evidence type="ECO:0000256" key="1">
    <source>
        <dbReference type="ARBA" id="ARBA00001933"/>
    </source>
</evidence>
<comment type="similarity">
    <text evidence="2">Belongs to the class-IV pyridoxal-phosphate-dependent aminotransferase family.</text>
</comment>
<keyword evidence="7" id="KW-1185">Reference proteome</keyword>
<sequence length="339" mass="37350">MNVPAAGDPIINTASQCTDHMITAVWNSATGWGAPELKPYGNLSLALQLLFCSNYATECFEGMKMYRDLMENSDCSVQIATVSECSIQLPVFSLPGFDPKELEKLIIALVSVDGPKWLPEPGSFLYLRPTMIGSAGALGVAAPKECTMFVISTFMPPMNPPNGMKLLASQEGVRAWPGGFGFAKVGANYGPTLMANSEARSGAMINNFLVVWETKEGKKQLVTAPLKDKIILDGVTEEVFLQLVRERIPELEIVERNFTMDELAETAKRRSRHRGFRLWKPHTSSLPCPKLTTEKKDIDIPMSKGNSGEYAGKIKQWLVDIMYGNEEHEWGVVIDEVGA</sequence>
<dbReference type="OrthoDB" id="1732691at2759"/>
<dbReference type="InterPro" id="IPR036038">
    <property type="entry name" value="Aminotransferase-like"/>
</dbReference>
<dbReference type="EMBL" id="QKRW01000054">
    <property type="protein sequence ID" value="RAL59385.1"/>
    <property type="molecule type" value="Genomic_DNA"/>
</dbReference>
<dbReference type="GO" id="GO:0005739">
    <property type="term" value="C:mitochondrion"/>
    <property type="evidence" value="ECO:0007669"/>
    <property type="project" value="TreeGrafter"/>
</dbReference>
<keyword evidence="5" id="KW-0663">Pyridoxal phosphate</keyword>
<protein>
    <recommendedName>
        <fullName evidence="8">Branched-chain-amino-acid aminotransferase</fullName>
    </recommendedName>
</protein>
<evidence type="ECO:0000313" key="7">
    <source>
        <dbReference type="Proteomes" id="UP000249056"/>
    </source>
</evidence>
<dbReference type="Gene3D" id="3.20.10.10">
    <property type="entry name" value="D-amino Acid Aminotransferase, subunit A, domain 2"/>
    <property type="match status" value="1"/>
</dbReference>
<name>A0A395IGB1_9HELO</name>
<reference evidence="6 7" key="1">
    <citation type="submission" date="2018-06" db="EMBL/GenBank/DDBJ databases">
        <title>Genome Sequence of the Brown Rot Fungal Pathogen Monilinia fructigena.</title>
        <authorList>
            <person name="Landi L."/>
            <person name="De Miccolis Angelini R.M."/>
            <person name="Pollastro S."/>
            <person name="Abate D."/>
            <person name="Faretra F."/>
            <person name="Romanazzi G."/>
        </authorList>
    </citation>
    <scope>NUCLEOTIDE SEQUENCE [LARGE SCALE GENOMIC DNA]</scope>
    <source>
        <strain evidence="6 7">Mfrg269</strain>
    </source>
</reference>
<dbReference type="GO" id="GO:0009099">
    <property type="term" value="P:L-valine biosynthetic process"/>
    <property type="evidence" value="ECO:0007669"/>
    <property type="project" value="TreeGrafter"/>
</dbReference>
<evidence type="ECO:0000256" key="5">
    <source>
        <dbReference type="ARBA" id="ARBA00022898"/>
    </source>
</evidence>
<evidence type="ECO:0000256" key="2">
    <source>
        <dbReference type="ARBA" id="ARBA00009320"/>
    </source>
</evidence>
<dbReference type="InterPro" id="IPR043131">
    <property type="entry name" value="BCAT-like_N"/>
</dbReference>
<dbReference type="GO" id="GO:0004084">
    <property type="term" value="F:branched-chain-amino-acid transaminase activity"/>
    <property type="evidence" value="ECO:0007669"/>
    <property type="project" value="InterPro"/>
</dbReference>